<dbReference type="InterPro" id="IPR035992">
    <property type="entry name" value="Ricin_B-like_lectins"/>
</dbReference>
<gene>
    <name evidence="1" type="ORF">KY5_5610</name>
</gene>
<accession>A0A291QGE9</accession>
<evidence type="ECO:0000313" key="1">
    <source>
        <dbReference type="EMBL" id="ATL30628.1"/>
    </source>
</evidence>
<evidence type="ECO:0000313" key="2">
    <source>
        <dbReference type="Proteomes" id="UP000221011"/>
    </source>
</evidence>
<sequence length="140" mass="15580">MASMKSLTSSIQVFSDDTDLDAYDGKTVWTRDPGQTYQVWKLELVGETPAGTGIYTIESTHYSGQCLEATTREGTVTLKPRSPDKLSQRWVIDTGEEQTTIESRKFPALLITANGVDQPVTLTEAVPQAPNQTWTFFEKM</sequence>
<dbReference type="AlphaFoldDB" id="A0A291QGE9"/>
<dbReference type="RefSeq" id="WP_098244906.1">
    <property type="nucleotide sequence ID" value="NZ_CP022685.1"/>
</dbReference>
<reference evidence="1 2" key="1">
    <citation type="submission" date="2017-08" db="EMBL/GenBank/DDBJ databases">
        <title>Complete Genome Sequence of Streptomyces formicae KY5, the formicamycin producer.</title>
        <authorList>
            <person name="Holmes N.A."/>
            <person name="Devine R."/>
            <person name="Qin Z."/>
            <person name="Seipke R.F."/>
            <person name="Wilkinson B."/>
            <person name="Hutchings M.I."/>
        </authorList>
    </citation>
    <scope>NUCLEOTIDE SEQUENCE [LARGE SCALE GENOMIC DNA]</scope>
    <source>
        <strain evidence="1 2">KY5</strain>
    </source>
</reference>
<protein>
    <submittedName>
        <fullName evidence="1">Uncharacterized protein</fullName>
    </submittedName>
</protein>
<dbReference type="EMBL" id="CP022685">
    <property type="protein sequence ID" value="ATL30628.1"/>
    <property type="molecule type" value="Genomic_DNA"/>
</dbReference>
<keyword evidence="2" id="KW-1185">Reference proteome</keyword>
<organism evidence="1 2">
    <name type="scientific">Streptomyces formicae</name>
    <dbReference type="NCBI Taxonomy" id="1616117"/>
    <lineage>
        <taxon>Bacteria</taxon>
        <taxon>Bacillati</taxon>
        <taxon>Actinomycetota</taxon>
        <taxon>Actinomycetes</taxon>
        <taxon>Kitasatosporales</taxon>
        <taxon>Streptomycetaceae</taxon>
        <taxon>Streptomyces</taxon>
    </lineage>
</organism>
<dbReference type="PROSITE" id="PS50231">
    <property type="entry name" value="RICIN_B_LECTIN"/>
    <property type="match status" value="1"/>
</dbReference>
<proteinExistence type="predicted"/>
<dbReference type="KEGG" id="sfk:KY5_5610"/>
<dbReference type="Gene3D" id="2.80.10.50">
    <property type="match status" value="1"/>
</dbReference>
<dbReference type="SUPFAM" id="SSF50370">
    <property type="entry name" value="Ricin B-like lectins"/>
    <property type="match status" value="1"/>
</dbReference>
<name>A0A291QGE9_9ACTN</name>
<dbReference type="Proteomes" id="UP000221011">
    <property type="component" value="Chromosome"/>
</dbReference>